<dbReference type="SUPFAM" id="SSF52922">
    <property type="entry name" value="TK C-terminal domain-like"/>
    <property type="match status" value="1"/>
</dbReference>
<feature type="region of interest" description="Disordered" evidence="2">
    <location>
        <begin position="1"/>
        <end position="20"/>
    </location>
</feature>
<evidence type="ECO:0008006" key="4">
    <source>
        <dbReference type="Google" id="ProtNLM"/>
    </source>
</evidence>
<dbReference type="InterPro" id="IPR029061">
    <property type="entry name" value="THDP-binding"/>
</dbReference>
<accession>A0A0F9G1Q6</accession>
<dbReference type="AlphaFoldDB" id="A0A0F9G1Q6"/>
<dbReference type="GO" id="GO:0016491">
    <property type="term" value="F:oxidoreductase activity"/>
    <property type="evidence" value="ECO:0007669"/>
    <property type="project" value="UniProtKB-KW"/>
</dbReference>
<name>A0A0F9G1Q6_9ZZZZ</name>
<comment type="caution">
    <text evidence="3">The sequence shown here is derived from an EMBL/GenBank/DDBJ whole genome shotgun (WGS) entry which is preliminary data.</text>
</comment>
<evidence type="ECO:0000313" key="3">
    <source>
        <dbReference type="EMBL" id="KKL63480.1"/>
    </source>
</evidence>
<proteinExistence type="predicted"/>
<dbReference type="Gene3D" id="3.40.50.970">
    <property type="match status" value="1"/>
</dbReference>
<evidence type="ECO:0000256" key="1">
    <source>
        <dbReference type="ARBA" id="ARBA00023002"/>
    </source>
</evidence>
<dbReference type="InterPro" id="IPR002880">
    <property type="entry name" value="Pyrv_Fd/Flavodoxin_OxRdtase_N"/>
</dbReference>
<dbReference type="SUPFAM" id="SSF52518">
    <property type="entry name" value="Thiamin diphosphate-binding fold (THDP-binding)"/>
    <property type="match status" value="1"/>
</dbReference>
<protein>
    <recommendedName>
        <fullName evidence="4">Pyruvate flavodoxin/ferredoxin oxidoreductase pyrimidine binding domain-containing protein</fullName>
    </recommendedName>
</protein>
<feature type="compositionally biased region" description="Basic and acidic residues" evidence="2">
    <location>
        <begin position="1"/>
        <end position="10"/>
    </location>
</feature>
<evidence type="ECO:0000256" key="2">
    <source>
        <dbReference type="SAM" id="MobiDB-lite"/>
    </source>
</evidence>
<feature type="non-terminal residue" evidence="3">
    <location>
        <position position="434"/>
    </location>
</feature>
<keyword evidence="1" id="KW-0560">Oxidoreductase</keyword>
<sequence length="434" mass="48145">MSVKRNEHPSKGQLGNSPGGFSLDLKYTQEEGVIYLTGIQSLVRLALDQHRADRRRGLRTAIFVSGYPGSPLAGLDLELNRQKRILEEHDTLFIPGLNEELAATAVFGSQMMHSLPRPKYDGVVGMWFGKNPGVDRSGDALRHANFRGVGKNGGVLALTGDDSRPRSSTLSTDANTTFYDFFMPVIYPGNVQEVLDLGIHGFMLSRASGLWVGMKILSEVADSAGTAEVSPDRIAPVVPSTELDGRLFEPQLHLNTFIPEILDVERGLYLARLELAKQYARENGINRIVLPTSDAWLGIVAAGKTYFDVRQALSELGLDDAALERYGIRILKMGMLFPVEPHIIREFARGLEEILVIEDKRPFLESFVKEILYNASERPTVVGKMDEQGREFLPMHGGLDVDLVARAIASRLRRKASIESVDRRIRELDAPRPV</sequence>
<organism evidence="3">
    <name type="scientific">marine sediment metagenome</name>
    <dbReference type="NCBI Taxonomy" id="412755"/>
    <lineage>
        <taxon>unclassified sequences</taxon>
        <taxon>metagenomes</taxon>
        <taxon>ecological metagenomes</taxon>
    </lineage>
</organism>
<dbReference type="InterPro" id="IPR009014">
    <property type="entry name" value="Transketo_C/PFOR_II"/>
</dbReference>
<reference evidence="3" key="1">
    <citation type="journal article" date="2015" name="Nature">
        <title>Complex archaea that bridge the gap between prokaryotes and eukaryotes.</title>
        <authorList>
            <person name="Spang A."/>
            <person name="Saw J.H."/>
            <person name="Jorgensen S.L."/>
            <person name="Zaremba-Niedzwiedzka K."/>
            <person name="Martijn J."/>
            <person name="Lind A.E."/>
            <person name="van Eijk R."/>
            <person name="Schleper C."/>
            <person name="Guy L."/>
            <person name="Ettema T.J."/>
        </authorList>
    </citation>
    <scope>NUCLEOTIDE SEQUENCE</scope>
</reference>
<dbReference type="EMBL" id="LAZR01028153">
    <property type="protein sequence ID" value="KKL63480.1"/>
    <property type="molecule type" value="Genomic_DNA"/>
</dbReference>
<gene>
    <name evidence="3" type="ORF">LCGC14_2174660</name>
</gene>
<dbReference type="CDD" id="cd07034">
    <property type="entry name" value="TPP_PYR_PFOR_IOR-alpha_like"/>
    <property type="match status" value="1"/>
</dbReference>